<evidence type="ECO:0000259" key="7">
    <source>
        <dbReference type="PROSITE" id="PS50066"/>
    </source>
</evidence>
<evidence type="ECO:0000256" key="1">
    <source>
        <dbReference type="ARBA" id="ARBA00004123"/>
    </source>
</evidence>
<proteinExistence type="predicted"/>
<keyword evidence="6" id="KW-0175">Coiled coil</keyword>
<dbReference type="OrthoDB" id="2284405at2759"/>
<dbReference type="Pfam" id="PF00319">
    <property type="entry name" value="SRF-TF"/>
    <property type="match status" value="1"/>
</dbReference>
<dbReference type="FunFam" id="3.40.1810.10:FF:000006">
    <property type="entry name" value="Agamous-like MADS-box protein AGL62"/>
    <property type="match status" value="1"/>
</dbReference>
<dbReference type="Gene3D" id="3.40.1810.10">
    <property type="entry name" value="Transcription factor, MADS-box"/>
    <property type="match status" value="1"/>
</dbReference>
<dbReference type="EMBL" id="CABITT030000008">
    <property type="protein sequence ID" value="VVB16752.1"/>
    <property type="molecule type" value="Genomic_DNA"/>
</dbReference>
<evidence type="ECO:0000313" key="9">
    <source>
        <dbReference type="Proteomes" id="UP000489600"/>
    </source>
</evidence>
<comment type="subcellular location">
    <subcellularLocation>
        <location evidence="1">Nucleus</location>
    </subcellularLocation>
</comment>
<evidence type="ECO:0000256" key="4">
    <source>
        <dbReference type="ARBA" id="ARBA00023163"/>
    </source>
</evidence>
<comment type="caution">
    <text evidence="8">The sequence shown here is derived from an EMBL/GenBank/DDBJ whole genome shotgun (WGS) entry which is preliminary data.</text>
</comment>
<dbReference type="GO" id="GO:0000978">
    <property type="term" value="F:RNA polymerase II cis-regulatory region sequence-specific DNA binding"/>
    <property type="evidence" value="ECO:0007669"/>
    <property type="project" value="TreeGrafter"/>
</dbReference>
<keyword evidence="9" id="KW-1185">Reference proteome</keyword>
<evidence type="ECO:0000256" key="2">
    <source>
        <dbReference type="ARBA" id="ARBA00023015"/>
    </source>
</evidence>
<dbReference type="GO" id="GO:0046983">
    <property type="term" value="F:protein dimerization activity"/>
    <property type="evidence" value="ECO:0007669"/>
    <property type="project" value="InterPro"/>
</dbReference>
<dbReference type="GO" id="GO:0005634">
    <property type="term" value="C:nucleus"/>
    <property type="evidence" value="ECO:0007669"/>
    <property type="project" value="UniProtKB-SubCell"/>
</dbReference>
<dbReference type="PRINTS" id="PR00404">
    <property type="entry name" value="MADSDOMAIN"/>
</dbReference>
<dbReference type="PANTHER" id="PTHR11945">
    <property type="entry name" value="MADS BOX PROTEIN"/>
    <property type="match status" value="1"/>
</dbReference>
<dbReference type="PROSITE" id="PS50066">
    <property type="entry name" value="MADS_BOX_2"/>
    <property type="match status" value="1"/>
</dbReference>
<evidence type="ECO:0000256" key="3">
    <source>
        <dbReference type="ARBA" id="ARBA00023125"/>
    </source>
</evidence>
<keyword evidence="2" id="KW-0805">Transcription regulation</keyword>
<dbReference type="PANTHER" id="PTHR11945:SF629">
    <property type="entry name" value="OS02G0164450 PROTEIN"/>
    <property type="match status" value="1"/>
</dbReference>
<keyword evidence="4" id="KW-0804">Transcription</keyword>
<evidence type="ECO:0000313" key="8">
    <source>
        <dbReference type="EMBL" id="VVB16752.1"/>
    </source>
</evidence>
<protein>
    <recommendedName>
        <fullName evidence="7">MADS-box domain-containing protein</fullName>
    </recommendedName>
</protein>
<dbReference type="AlphaFoldDB" id="A0A565CT40"/>
<dbReference type="Proteomes" id="UP000489600">
    <property type="component" value="Unassembled WGS sequence"/>
</dbReference>
<dbReference type="InterPro" id="IPR002100">
    <property type="entry name" value="TF_MADSbox"/>
</dbReference>
<keyword evidence="3" id="KW-0238">DNA-binding</keyword>
<accession>A0A565CT40</accession>
<evidence type="ECO:0000256" key="5">
    <source>
        <dbReference type="ARBA" id="ARBA00023242"/>
    </source>
</evidence>
<name>A0A565CT40_9BRAS</name>
<keyword evidence="5" id="KW-0539">Nucleus</keyword>
<dbReference type="SUPFAM" id="SSF55455">
    <property type="entry name" value="SRF-like"/>
    <property type="match status" value="1"/>
</dbReference>
<gene>
    <name evidence="8" type="ORF">ANE_LOCUS27196</name>
</gene>
<organism evidence="8 9">
    <name type="scientific">Arabis nemorensis</name>
    <dbReference type="NCBI Taxonomy" id="586526"/>
    <lineage>
        <taxon>Eukaryota</taxon>
        <taxon>Viridiplantae</taxon>
        <taxon>Streptophyta</taxon>
        <taxon>Embryophyta</taxon>
        <taxon>Tracheophyta</taxon>
        <taxon>Spermatophyta</taxon>
        <taxon>Magnoliopsida</taxon>
        <taxon>eudicotyledons</taxon>
        <taxon>Gunneridae</taxon>
        <taxon>Pentapetalae</taxon>
        <taxon>rosids</taxon>
        <taxon>malvids</taxon>
        <taxon>Brassicales</taxon>
        <taxon>Brassicaceae</taxon>
        <taxon>Arabideae</taxon>
        <taxon>Arabis</taxon>
    </lineage>
</organism>
<evidence type="ECO:0000256" key="6">
    <source>
        <dbReference type="SAM" id="Coils"/>
    </source>
</evidence>
<dbReference type="InterPro" id="IPR036879">
    <property type="entry name" value="TF_MADSbox_sf"/>
</dbReference>
<sequence>MAENKRGRKKIELVKMKKDQVTFSKRRYGLFKKACELCTLCDVDIGMIVLSPSQKVFSFGNPDVKSVINRFNNGFHNPLQLLGGGRNAFIQAHNEKLKEELAKLEKEKKGKKVLDYIQNKREQVPKWWEKHPNELDLTQTTHLISALEDLRKELGGQTLQTIVPHNIQRGSQTVTNGGRGNIDSFGKRRMMDVNDGRGHNNTNLSTLLDPEYIINRSMYNHNHR</sequence>
<dbReference type="SMART" id="SM00432">
    <property type="entry name" value="MADS"/>
    <property type="match status" value="1"/>
</dbReference>
<reference evidence="8" key="1">
    <citation type="submission" date="2019-07" db="EMBL/GenBank/DDBJ databases">
        <authorList>
            <person name="Dittberner H."/>
        </authorList>
    </citation>
    <scope>NUCLEOTIDE SEQUENCE [LARGE SCALE GENOMIC DNA]</scope>
</reference>
<feature type="coiled-coil region" evidence="6">
    <location>
        <begin position="87"/>
        <end position="114"/>
    </location>
</feature>
<dbReference type="GO" id="GO:0000981">
    <property type="term" value="F:DNA-binding transcription factor activity, RNA polymerase II-specific"/>
    <property type="evidence" value="ECO:0007669"/>
    <property type="project" value="TreeGrafter"/>
</dbReference>
<feature type="domain" description="MADS-box" evidence="7">
    <location>
        <begin position="6"/>
        <end position="63"/>
    </location>
</feature>